<dbReference type="InterPro" id="IPR038372">
    <property type="entry name" value="PA/PA-X_sf"/>
</dbReference>
<name>A0A7T3R0Q5_9ORTO</name>
<evidence type="ECO:0000313" key="2">
    <source>
        <dbReference type="EMBL" id="QPZ88438.1"/>
    </source>
</evidence>
<feature type="region of interest" description="Disordered" evidence="1">
    <location>
        <begin position="80"/>
        <end position="111"/>
    </location>
</feature>
<feature type="compositionally biased region" description="Basic and acidic residues" evidence="1">
    <location>
        <begin position="80"/>
        <end position="91"/>
    </location>
</feature>
<dbReference type="EMBL" id="MW033642">
    <property type="protein sequence ID" value="QPZ88438.1"/>
    <property type="molecule type" value="Viral_cRNA"/>
</dbReference>
<evidence type="ECO:0000256" key="1">
    <source>
        <dbReference type="SAM" id="MobiDB-lite"/>
    </source>
</evidence>
<feature type="compositionally biased region" description="Low complexity" evidence="1">
    <location>
        <begin position="98"/>
        <end position="110"/>
    </location>
</feature>
<accession>A0A7T3R0Q5</accession>
<reference evidence="2" key="1">
    <citation type="journal article" date="2020" name="Viruses">
        <title>Soybean Thrips (Thysanoptera: Thripidae) Harbor Highly Diverse Populations of Arthropod, Fungal and Plant Viruses.</title>
        <authorList>
            <person name="Thekke-Veetil T."/>
            <person name="Lagos-Kutz D."/>
            <person name="McCoppin N.K."/>
            <person name="Hartman G.L."/>
            <person name="Ju H.K."/>
            <person name="Lim H.S."/>
            <person name="Domier L.L."/>
        </authorList>
    </citation>
    <scope>NUCLEOTIDE SEQUENCE</scope>
    <source>
        <strain evidence="2">STN1QV4</strain>
    </source>
</reference>
<sequence>MDPFKKLIEECGLYPMETLMNMVANSPHWQKEDSRKNELYLRHLVVCILLCNREPSSMEDVIETMLTGLGKRKIEASLEDEPASKKLRSEEGESVIAGSSTTQGSSGSSGKIETGWEQDELKFRYILLEGTPALQLKQAYFARRFNCLNPTNQWDIVDTKEQKFIEVKVSQSPLAIEKYRQNSVSVPNNSGLIMVNPTNGEIQLFDKLDVPNGHLKVRDFLLKRSQTMLELGISDNDLLEEPNIEEKVFQSDYINGLTNQWVNDWWVERENIESVEEVHKLIKECAETPKAIYPIMLKEKLDNLKGPERVETVKWKGKLTPEGWTLNHKTEFEGDANLVSEFVNNNLLEYEGKFKGITKALMVDDMNIFDVKVPHEDQKHLGVGQKQRTFFPGNLDTKQEEYAELPKLKYDTYYDEIFRRLSHKHELMGNPLINLLENSIKSKHPAAQLSTDAVIKLTSLISKTKAAVYSNKLTNVYSRLGGSFLFDHKIGNLHSRVVVFPIYSTHYNHHLEVCARYVSGIVIRGPQHARSPTDRIPILVIETIPRGADIDYYLSKNPPQDIFLKEDRNITFRINSIMREDCSYVTFVHNSLFIPANLLGVLSFENPQVPVKTDMAKIIDELLSVHGLWFVQRFVEGVVFAACANPRDEGYFSMLRKLYMILLSFRRDSYAACWNLSGFCDKVNECLVDNPISMHFHNTLLFIINDYCSSNN</sequence>
<protein>
    <submittedName>
        <fullName evidence="2">Putative polymerase PA</fullName>
    </submittedName>
</protein>
<organism evidence="2">
    <name type="scientific">Soybean thrips quaranja-like virus 4</name>
    <dbReference type="NCBI Taxonomy" id="2796553"/>
    <lineage>
        <taxon>Viruses</taxon>
        <taxon>Riboviria</taxon>
        <taxon>Orthornavirae</taxon>
        <taxon>Negarnaviricota</taxon>
        <taxon>Polyploviricotina</taxon>
        <taxon>Insthoviricetes</taxon>
        <taxon>Articulavirales</taxon>
        <taxon>Orthomyxoviridae</taxon>
        <taxon>Quaranjavirus</taxon>
    </lineage>
</organism>
<dbReference type="Gene3D" id="3.40.91.90">
    <property type="entry name" value="Influenza RNA-dependent RNA polymerase subunit PA, endonuclease domain"/>
    <property type="match status" value="1"/>
</dbReference>
<proteinExistence type="predicted"/>
<reference evidence="2" key="2">
    <citation type="submission" date="2020-09" db="EMBL/GenBank/DDBJ databases">
        <authorList>
            <person name="Thekke Veetil T."/>
            <person name="Lagos-Kutz D."/>
            <person name="Mccoppin N.K."/>
            <person name="Hartman G.L."/>
            <person name="Lim H.-S."/>
            <person name="Domier L.L."/>
        </authorList>
    </citation>
    <scope>NUCLEOTIDE SEQUENCE</scope>
    <source>
        <strain evidence="2">STN1QV4</strain>
    </source>
</reference>